<dbReference type="InterPro" id="IPR001752">
    <property type="entry name" value="Kinesin_motor_dom"/>
</dbReference>
<name>A0A183SD86_SCHSO</name>
<dbReference type="Gene3D" id="3.40.850.10">
    <property type="entry name" value="Kinesin motor domain"/>
    <property type="match status" value="2"/>
</dbReference>
<reference evidence="5 6" key="2">
    <citation type="submission" date="2018-11" db="EMBL/GenBank/DDBJ databases">
        <authorList>
            <consortium name="Pathogen Informatics"/>
        </authorList>
    </citation>
    <scope>NUCLEOTIDE SEQUENCE [LARGE SCALE GENOMIC DNA]</scope>
    <source>
        <strain evidence="5 6">NST_G2</strain>
    </source>
</reference>
<comment type="caution">
    <text evidence="3">Lacks conserved residue(s) required for the propagation of feature annotation.</text>
</comment>
<gene>
    <name evidence="5" type="ORF">SSLN_LOCUS2184</name>
</gene>
<dbReference type="GO" id="GO:0007018">
    <property type="term" value="P:microtubule-based movement"/>
    <property type="evidence" value="ECO:0007669"/>
    <property type="project" value="InterPro"/>
</dbReference>
<evidence type="ECO:0000256" key="3">
    <source>
        <dbReference type="PROSITE-ProRule" id="PRU00283"/>
    </source>
</evidence>
<keyword evidence="1" id="KW-0547">Nucleotide-binding</keyword>
<dbReference type="OrthoDB" id="3176171at2759"/>
<dbReference type="GO" id="GO:0008017">
    <property type="term" value="F:microtubule binding"/>
    <property type="evidence" value="ECO:0007669"/>
    <property type="project" value="InterPro"/>
</dbReference>
<organism evidence="7">
    <name type="scientific">Schistocephalus solidus</name>
    <name type="common">Tapeworm</name>
    <dbReference type="NCBI Taxonomy" id="70667"/>
    <lineage>
        <taxon>Eukaryota</taxon>
        <taxon>Metazoa</taxon>
        <taxon>Spiralia</taxon>
        <taxon>Lophotrochozoa</taxon>
        <taxon>Platyhelminthes</taxon>
        <taxon>Cestoda</taxon>
        <taxon>Eucestoda</taxon>
        <taxon>Diphyllobothriidea</taxon>
        <taxon>Diphyllobothriidae</taxon>
        <taxon>Schistocephalus</taxon>
    </lineage>
</organism>
<dbReference type="EMBL" id="UYSU01032192">
    <property type="protein sequence ID" value="VDL88569.1"/>
    <property type="molecule type" value="Genomic_DNA"/>
</dbReference>
<protein>
    <submittedName>
        <fullName evidence="7">Kinesin motor domain-containing protein</fullName>
    </submittedName>
</protein>
<feature type="domain" description="Kinesin motor" evidence="4">
    <location>
        <begin position="1"/>
        <end position="158"/>
    </location>
</feature>
<dbReference type="SMART" id="SM00129">
    <property type="entry name" value="KISc"/>
    <property type="match status" value="1"/>
</dbReference>
<dbReference type="GO" id="GO:0005524">
    <property type="term" value="F:ATP binding"/>
    <property type="evidence" value="ECO:0007669"/>
    <property type="project" value="UniProtKB-KW"/>
</dbReference>
<dbReference type="Proteomes" id="UP000275846">
    <property type="component" value="Unassembled WGS sequence"/>
</dbReference>
<dbReference type="SUPFAM" id="SSF52540">
    <property type="entry name" value="P-loop containing nucleoside triphosphate hydrolases"/>
    <property type="match status" value="1"/>
</dbReference>
<dbReference type="PANTHER" id="PTHR47117">
    <property type="entry name" value="STAR-RELATED LIPID TRANSFER PROTEIN 9"/>
    <property type="match status" value="1"/>
</dbReference>
<evidence type="ECO:0000256" key="2">
    <source>
        <dbReference type="ARBA" id="ARBA00022840"/>
    </source>
</evidence>
<dbReference type="WBParaSite" id="SSLN_0000225401-mRNA-1">
    <property type="protein sequence ID" value="SSLN_0000225401-mRNA-1"/>
    <property type="gene ID" value="SSLN_0000225401"/>
</dbReference>
<dbReference type="STRING" id="70667.A0A183SD86"/>
<evidence type="ECO:0000256" key="1">
    <source>
        <dbReference type="ARBA" id="ARBA00022741"/>
    </source>
</evidence>
<sequence>MDRKDACFYEIYNEQVRDLLATPGGRTNLRVREHPEDGPYVENLSKHKINSFEEFQSLLEQGIDSSERAQLDRSARHLSETKSINKSLCTLSIVIRRLAELSKEDPIDLSLTSLSSTSSQGRVSRRRTGYVPYRDSKLTWLLRDSLGGNSKTTVIASG</sequence>
<dbReference type="AlphaFoldDB" id="A0A183SD86"/>
<evidence type="ECO:0000313" key="6">
    <source>
        <dbReference type="Proteomes" id="UP000275846"/>
    </source>
</evidence>
<reference evidence="7" key="1">
    <citation type="submission" date="2016-06" db="UniProtKB">
        <authorList>
            <consortium name="WormBaseParasite"/>
        </authorList>
    </citation>
    <scope>IDENTIFICATION</scope>
</reference>
<accession>A0A183SD86</accession>
<dbReference type="GO" id="GO:0003777">
    <property type="term" value="F:microtubule motor activity"/>
    <property type="evidence" value="ECO:0007669"/>
    <property type="project" value="InterPro"/>
</dbReference>
<dbReference type="PROSITE" id="PS50067">
    <property type="entry name" value="KINESIN_MOTOR_2"/>
    <property type="match status" value="1"/>
</dbReference>
<evidence type="ECO:0000259" key="4">
    <source>
        <dbReference type="PROSITE" id="PS50067"/>
    </source>
</evidence>
<proteinExistence type="inferred from homology"/>
<dbReference type="Pfam" id="PF00225">
    <property type="entry name" value="Kinesin"/>
    <property type="match status" value="1"/>
</dbReference>
<evidence type="ECO:0000313" key="5">
    <source>
        <dbReference type="EMBL" id="VDL88569.1"/>
    </source>
</evidence>
<keyword evidence="2" id="KW-0067">ATP-binding</keyword>
<dbReference type="PANTHER" id="PTHR47117:SF1">
    <property type="entry name" value="STAR-RELATED LIPID TRANSFER PROTEIN 9"/>
    <property type="match status" value="1"/>
</dbReference>
<comment type="similarity">
    <text evidence="3">Belongs to the TRAFAC class myosin-kinesin ATPase superfamily. Kinesin family.</text>
</comment>
<dbReference type="InterPro" id="IPR036961">
    <property type="entry name" value="Kinesin_motor_dom_sf"/>
</dbReference>
<keyword evidence="6" id="KW-1185">Reference proteome</keyword>
<dbReference type="InterPro" id="IPR027417">
    <property type="entry name" value="P-loop_NTPase"/>
</dbReference>
<evidence type="ECO:0000313" key="7">
    <source>
        <dbReference type="WBParaSite" id="SSLN_0000225401-mRNA-1"/>
    </source>
</evidence>